<evidence type="ECO:0000256" key="1">
    <source>
        <dbReference type="SAM" id="MobiDB-lite"/>
    </source>
</evidence>
<feature type="compositionally biased region" description="Polar residues" evidence="1">
    <location>
        <begin position="18"/>
        <end position="27"/>
    </location>
</feature>
<feature type="region of interest" description="Disordered" evidence="1">
    <location>
        <begin position="1"/>
        <end position="27"/>
    </location>
</feature>
<dbReference type="Proteomes" id="UP000054166">
    <property type="component" value="Unassembled WGS sequence"/>
</dbReference>
<dbReference type="InParanoid" id="A0A0C3CH08"/>
<protein>
    <submittedName>
        <fullName evidence="2">Uncharacterized protein</fullName>
    </submittedName>
</protein>
<sequence length="130" mass="14701">MIWRPSFGRSPIPRSLPRTDTGSTFNRRTSGFPQVILDDSSSNFFSYSPTIFCRYSLNFFTYQGESVARSRRIARLTPGLIDSQLVSVLSSLPLPMPSLRPSSASRGSVAWRLNIFARFVGRQVEFYVPL</sequence>
<proteinExistence type="predicted"/>
<accession>A0A0C3CH08</accession>
<keyword evidence="3" id="KW-1185">Reference proteome</keyword>
<dbReference type="AlphaFoldDB" id="A0A0C3CH08"/>
<gene>
    <name evidence="2" type="ORF">PILCRDRAFT_812930</name>
</gene>
<dbReference type="HOGENOM" id="CLU_1938936_0_0_1"/>
<evidence type="ECO:0000313" key="3">
    <source>
        <dbReference type="Proteomes" id="UP000054166"/>
    </source>
</evidence>
<name>A0A0C3CH08_PILCF</name>
<dbReference type="EMBL" id="KN832975">
    <property type="protein sequence ID" value="KIM89037.1"/>
    <property type="molecule type" value="Genomic_DNA"/>
</dbReference>
<organism evidence="2 3">
    <name type="scientific">Piloderma croceum (strain F 1598)</name>
    <dbReference type="NCBI Taxonomy" id="765440"/>
    <lineage>
        <taxon>Eukaryota</taxon>
        <taxon>Fungi</taxon>
        <taxon>Dikarya</taxon>
        <taxon>Basidiomycota</taxon>
        <taxon>Agaricomycotina</taxon>
        <taxon>Agaricomycetes</taxon>
        <taxon>Agaricomycetidae</taxon>
        <taxon>Atheliales</taxon>
        <taxon>Atheliaceae</taxon>
        <taxon>Piloderma</taxon>
    </lineage>
</organism>
<reference evidence="3" key="2">
    <citation type="submission" date="2015-01" db="EMBL/GenBank/DDBJ databases">
        <title>Evolutionary Origins and Diversification of the Mycorrhizal Mutualists.</title>
        <authorList>
            <consortium name="DOE Joint Genome Institute"/>
            <consortium name="Mycorrhizal Genomics Consortium"/>
            <person name="Kohler A."/>
            <person name="Kuo A."/>
            <person name="Nagy L.G."/>
            <person name="Floudas D."/>
            <person name="Copeland A."/>
            <person name="Barry K.W."/>
            <person name="Cichocki N."/>
            <person name="Veneault-Fourrey C."/>
            <person name="LaButti K."/>
            <person name="Lindquist E.A."/>
            <person name="Lipzen A."/>
            <person name="Lundell T."/>
            <person name="Morin E."/>
            <person name="Murat C."/>
            <person name="Riley R."/>
            <person name="Ohm R."/>
            <person name="Sun H."/>
            <person name="Tunlid A."/>
            <person name="Henrissat B."/>
            <person name="Grigoriev I.V."/>
            <person name="Hibbett D.S."/>
            <person name="Martin F."/>
        </authorList>
    </citation>
    <scope>NUCLEOTIDE SEQUENCE [LARGE SCALE GENOMIC DNA]</scope>
    <source>
        <strain evidence="3">F 1598</strain>
    </source>
</reference>
<reference evidence="2 3" key="1">
    <citation type="submission" date="2014-04" db="EMBL/GenBank/DDBJ databases">
        <authorList>
            <consortium name="DOE Joint Genome Institute"/>
            <person name="Kuo A."/>
            <person name="Tarkka M."/>
            <person name="Buscot F."/>
            <person name="Kohler A."/>
            <person name="Nagy L.G."/>
            <person name="Floudas D."/>
            <person name="Copeland A."/>
            <person name="Barry K.W."/>
            <person name="Cichocki N."/>
            <person name="Veneault-Fourrey C."/>
            <person name="LaButti K."/>
            <person name="Lindquist E.A."/>
            <person name="Lipzen A."/>
            <person name="Lundell T."/>
            <person name="Morin E."/>
            <person name="Murat C."/>
            <person name="Sun H."/>
            <person name="Tunlid A."/>
            <person name="Henrissat B."/>
            <person name="Grigoriev I.V."/>
            <person name="Hibbett D.S."/>
            <person name="Martin F."/>
            <person name="Nordberg H.P."/>
            <person name="Cantor M.N."/>
            <person name="Hua S.X."/>
        </authorList>
    </citation>
    <scope>NUCLEOTIDE SEQUENCE [LARGE SCALE GENOMIC DNA]</scope>
    <source>
        <strain evidence="2 3">F 1598</strain>
    </source>
</reference>
<evidence type="ECO:0000313" key="2">
    <source>
        <dbReference type="EMBL" id="KIM89037.1"/>
    </source>
</evidence>